<evidence type="ECO:0000313" key="8">
    <source>
        <dbReference type="EMBL" id="JAT48402.1"/>
    </source>
</evidence>
<feature type="region of interest" description="Disordered" evidence="6">
    <location>
        <begin position="111"/>
        <end position="133"/>
    </location>
</feature>
<dbReference type="AlphaFoldDB" id="A0A1D1YNF9"/>
<keyword evidence="4" id="KW-0804">Transcription</keyword>
<dbReference type="InterPro" id="IPR044660">
    <property type="entry name" value="IBH1-like"/>
</dbReference>
<feature type="compositionally biased region" description="Low complexity" evidence="6">
    <location>
        <begin position="59"/>
        <end position="70"/>
    </location>
</feature>
<evidence type="ECO:0000256" key="4">
    <source>
        <dbReference type="ARBA" id="ARBA00023163"/>
    </source>
</evidence>
<dbReference type="GO" id="GO:0000976">
    <property type="term" value="F:transcription cis-regulatory region binding"/>
    <property type="evidence" value="ECO:0007669"/>
    <property type="project" value="UniProtKB-ARBA"/>
</dbReference>
<dbReference type="GO" id="GO:0046983">
    <property type="term" value="F:protein dimerization activity"/>
    <property type="evidence" value="ECO:0007669"/>
    <property type="project" value="InterPro"/>
</dbReference>
<feature type="compositionally biased region" description="Low complexity" evidence="6">
    <location>
        <begin position="201"/>
        <end position="212"/>
    </location>
</feature>
<evidence type="ECO:0000256" key="6">
    <source>
        <dbReference type="SAM" id="MobiDB-lite"/>
    </source>
</evidence>
<comment type="similarity">
    <text evidence="2">Belongs to the bHLH protein family.</text>
</comment>
<dbReference type="InterPro" id="IPR044549">
    <property type="entry name" value="bHLH_AtIBH1-like"/>
</dbReference>
<gene>
    <name evidence="9" type="primary">BHLH148_2</name>
    <name evidence="8" type="synonym">BHLH148_1</name>
    <name evidence="9" type="ORF">g.56030</name>
    <name evidence="8" type="ORF">g.56034</name>
</gene>
<dbReference type="EMBL" id="GDJX01011756">
    <property type="protein sequence ID" value="JAT56180.1"/>
    <property type="molecule type" value="Transcribed_RNA"/>
</dbReference>
<evidence type="ECO:0000256" key="1">
    <source>
        <dbReference type="ARBA" id="ARBA00004123"/>
    </source>
</evidence>
<sequence length="212" mass="22998">MVMEEEEPVVGIRQEGDEPKPKRRRTDAHPSPSRWKSPGEQRSYSSKLLESIRHVTRQAPPLARSAPPRSRAVREAADRVLAVAAKGRTRGSRAILSSCRALKLRKMRRVVSPGCRRPRKPPPPPPTGVAEKKVPAMGRKVRVLRRLVPGCRRLPLPSLLEETSDYIAALQMQVRAMSTLTEILSSLGGGGSAPQGGLGGPSSSAASSQQNL</sequence>
<comment type="subcellular location">
    <subcellularLocation>
        <location evidence="1">Nucleus</location>
    </subcellularLocation>
</comment>
<dbReference type="PROSITE" id="PS50888">
    <property type="entry name" value="BHLH"/>
    <property type="match status" value="1"/>
</dbReference>
<evidence type="ECO:0000256" key="5">
    <source>
        <dbReference type="ARBA" id="ARBA00023242"/>
    </source>
</evidence>
<feature type="domain" description="BHLH" evidence="7">
    <location>
        <begin position="121"/>
        <end position="170"/>
    </location>
</feature>
<dbReference type="SUPFAM" id="SSF47459">
    <property type="entry name" value="HLH, helix-loop-helix DNA-binding domain"/>
    <property type="match status" value="1"/>
</dbReference>
<feature type="compositionally biased region" description="Gly residues" evidence="6">
    <location>
        <begin position="188"/>
        <end position="200"/>
    </location>
</feature>
<feature type="region of interest" description="Disordered" evidence="6">
    <location>
        <begin position="188"/>
        <end position="212"/>
    </location>
</feature>
<dbReference type="GO" id="GO:0006355">
    <property type="term" value="P:regulation of DNA-templated transcription"/>
    <property type="evidence" value="ECO:0007669"/>
    <property type="project" value="InterPro"/>
</dbReference>
<evidence type="ECO:0000259" key="7">
    <source>
        <dbReference type="PROSITE" id="PS50888"/>
    </source>
</evidence>
<evidence type="ECO:0000256" key="3">
    <source>
        <dbReference type="ARBA" id="ARBA00023015"/>
    </source>
</evidence>
<keyword evidence="3" id="KW-0805">Transcription regulation</keyword>
<evidence type="ECO:0000256" key="2">
    <source>
        <dbReference type="ARBA" id="ARBA00005510"/>
    </source>
</evidence>
<dbReference type="GO" id="GO:0005634">
    <property type="term" value="C:nucleus"/>
    <property type="evidence" value="ECO:0007669"/>
    <property type="project" value="UniProtKB-SubCell"/>
</dbReference>
<dbReference type="Pfam" id="PF26576">
    <property type="entry name" value="IBH1_N"/>
    <property type="match status" value="1"/>
</dbReference>
<proteinExistence type="inferred from homology"/>
<dbReference type="PANTHER" id="PTHR33124">
    <property type="entry name" value="TRANSCRIPTION FACTOR IBH1-LIKE 1"/>
    <property type="match status" value="1"/>
</dbReference>
<dbReference type="EMBL" id="GDJX01019534">
    <property type="protein sequence ID" value="JAT48402.1"/>
    <property type="molecule type" value="Transcribed_RNA"/>
</dbReference>
<dbReference type="PANTHER" id="PTHR33124:SF12">
    <property type="entry name" value="TRANSCRIPTION FACTOR BHLH148"/>
    <property type="match status" value="1"/>
</dbReference>
<name>A0A1D1YNF9_9ARAE</name>
<dbReference type="InterPro" id="IPR059002">
    <property type="entry name" value="IBH1_N"/>
</dbReference>
<protein>
    <submittedName>
        <fullName evidence="9">Transcription factor bHLH148</fullName>
    </submittedName>
</protein>
<dbReference type="InterPro" id="IPR011598">
    <property type="entry name" value="bHLH_dom"/>
</dbReference>
<evidence type="ECO:0000313" key="9">
    <source>
        <dbReference type="EMBL" id="JAT56180.1"/>
    </source>
</evidence>
<reference evidence="9" key="1">
    <citation type="submission" date="2015-07" db="EMBL/GenBank/DDBJ databases">
        <title>Transcriptome Assembly of Anthurium amnicola.</title>
        <authorList>
            <person name="Suzuki J."/>
        </authorList>
    </citation>
    <scope>NUCLEOTIDE SEQUENCE</scope>
</reference>
<accession>A0A1D1YNF9</accession>
<dbReference type="CDD" id="cd11444">
    <property type="entry name" value="bHLH_AtIBH1_like"/>
    <property type="match status" value="1"/>
</dbReference>
<organism evidence="9">
    <name type="scientific">Anthurium amnicola</name>
    <dbReference type="NCBI Taxonomy" id="1678845"/>
    <lineage>
        <taxon>Eukaryota</taxon>
        <taxon>Viridiplantae</taxon>
        <taxon>Streptophyta</taxon>
        <taxon>Embryophyta</taxon>
        <taxon>Tracheophyta</taxon>
        <taxon>Spermatophyta</taxon>
        <taxon>Magnoliopsida</taxon>
        <taxon>Liliopsida</taxon>
        <taxon>Araceae</taxon>
        <taxon>Pothoideae</taxon>
        <taxon>Potheae</taxon>
        <taxon>Anthurium</taxon>
    </lineage>
</organism>
<keyword evidence="5" id="KW-0539">Nucleus</keyword>
<feature type="region of interest" description="Disordered" evidence="6">
    <location>
        <begin position="1"/>
        <end position="75"/>
    </location>
</feature>
<dbReference type="InterPro" id="IPR036638">
    <property type="entry name" value="HLH_DNA-bd_sf"/>
</dbReference>